<organism evidence="1 2">
    <name type="scientific">Cyphomyrmex costatus</name>
    <dbReference type="NCBI Taxonomy" id="456900"/>
    <lineage>
        <taxon>Eukaryota</taxon>
        <taxon>Metazoa</taxon>
        <taxon>Ecdysozoa</taxon>
        <taxon>Arthropoda</taxon>
        <taxon>Hexapoda</taxon>
        <taxon>Insecta</taxon>
        <taxon>Pterygota</taxon>
        <taxon>Neoptera</taxon>
        <taxon>Endopterygota</taxon>
        <taxon>Hymenoptera</taxon>
        <taxon>Apocrita</taxon>
        <taxon>Aculeata</taxon>
        <taxon>Formicoidea</taxon>
        <taxon>Formicidae</taxon>
        <taxon>Myrmicinae</taxon>
        <taxon>Cyphomyrmex</taxon>
    </lineage>
</organism>
<dbReference type="EMBL" id="KQ977279">
    <property type="protein sequence ID" value="KYN04019.1"/>
    <property type="molecule type" value="Genomic_DNA"/>
</dbReference>
<reference evidence="1 2" key="1">
    <citation type="submission" date="2016-03" db="EMBL/GenBank/DDBJ databases">
        <title>Cyphomyrmex costatus WGS genome.</title>
        <authorList>
            <person name="Nygaard S."/>
            <person name="Hu H."/>
            <person name="Boomsma J."/>
            <person name="Zhang G."/>
        </authorList>
    </citation>
    <scope>NUCLEOTIDE SEQUENCE [LARGE SCALE GENOMIC DNA]</scope>
    <source>
        <strain evidence="1">MS0001</strain>
        <tissue evidence="1">Whole body</tissue>
    </source>
</reference>
<protein>
    <submittedName>
        <fullName evidence="1">Uncharacterized protein</fullName>
    </submittedName>
</protein>
<gene>
    <name evidence="1" type="ORF">ALC62_04783</name>
</gene>
<accession>A0A195CV31</accession>
<evidence type="ECO:0000313" key="1">
    <source>
        <dbReference type="EMBL" id="KYN04019.1"/>
    </source>
</evidence>
<proteinExistence type="predicted"/>
<feature type="non-terminal residue" evidence="1">
    <location>
        <position position="1"/>
    </location>
</feature>
<keyword evidence="2" id="KW-1185">Reference proteome</keyword>
<sequence>VLYFSGCMCLRTSIMRWFLSELPCFRIKINITPEPFGKFVGIESRIIPSIECGKRFQELAKQTFPTAGETKPGFSLSEEYNTINPLISSIICRSL</sequence>
<dbReference type="Proteomes" id="UP000078542">
    <property type="component" value="Unassembled WGS sequence"/>
</dbReference>
<name>A0A195CV31_9HYME</name>
<evidence type="ECO:0000313" key="2">
    <source>
        <dbReference type="Proteomes" id="UP000078542"/>
    </source>
</evidence>
<dbReference type="AlphaFoldDB" id="A0A195CV31"/>